<organism evidence="2 3">
    <name type="scientific">Termitidicoccus mucosus</name>
    <dbReference type="NCBI Taxonomy" id="1184151"/>
    <lineage>
        <taxon>Bacteria</taxon>
        <taxon>Pseudomonadati</taxon>
        <taxon>Verrucomicrobiota</taxon>
        <taxon>Opitutia</taxon>
        <taxon>Opitutales</taxon>
        <taxon>Opitutaceae</taxon>
        <taxon>Termitidicoccus</taxon>
    </lineage>
</organism>
<proteinExistence type="predicted"/>
<reference evidence="2 3" key="1">
    <citation type="submission" date="2016-01" db="EMBL/GenBank/DDBJ databases">
        <title>High potential of lignocellulose degradation of a new Verrucomicrobia species.</title>
        <authorList>
            <person name="Wang Y."/>
            <person name="Shi Y."/>
            <person name="Qiu Z."/>
            <person name="Liu S."/>
            <person name="Yang H."/>
        </authorList>
    </citation>
    <scope>NUCLEOTIDE SEQUENCE [LARGE SCALE GENOMIC DNA]</scope>
    <source>
        <strain evidence="2 3">TSB47</strain>
    </source>
</reference>
<evidence type="ECO:0000313" key="2">
    <source>
        <dbReference type="EMBL" id="OAM88249.1"/>
    </source>
</evidence>
<comment type="caution">
    <text evidence="2">The sequence shown here is derived from an EMBL/GenBank/DDBJ whole genome shotgun (WGS) entry which is preliminary data.</text>
</comment>
<sequence>MRNTTHTIAAPAITGAATANNTGAPAGVQQPLTDINGLRLSEIFPKGREPSIRTLRAGTQERRIPHHRLGHFVYYDLTEVEAHIRVKLFVPPRN</sequence>
<dbReference type="EMBL" id="LRRQ01000140">
    <property type="protein sequence ID" value="OAM88249.1"/>
    <property type="molecule type" value="Genomic_DNA"/>
</dbReference>
<dbReference type="AlphaFoldDB" id="A0A178IGM4"/>
<protein>
    <submittedName>
        <fullName evidence="2">Uncharacterized protein</fullName>
    </submittedName>
</protein>
<evidence type="ECO:0000256" key="1">
    <source>
        <dbReference type="SAM" id="MobiDB-lite"/>
    </source>
</evidence>
<dbReference type="Proteomes" id="UP000078486">
    <property type="component" value="Unassembled WGS sequence"/>
</dbReference>
<name>A0A178IGM4_9BACT</name>
<accession>A0A178IGM4</accession>
<feature type="region of interest" description="Disordered" evidence="1">
    <location>
        <begin position="1"/>
        <end position="30"/>
    </location>
</feature>
<dbReference type="OrthoDB" id="197992at2"/>
<dbReference type="RefSeq" id="WP_068771990.1">
    <property type="nucleotide sequence ID" value="NZ_CP109796.1"/>
</dbReference>
<keyword evidence="3" id="KW-1185">Reference proteome</keyword>
<gene>
    <name evidence="2" type="ORF">AW736_17995</name>
</gene>
<feature type="compositionally biased region" description="Low complexity" evidence="1">
    <location>
        <begin position="1"/>
        <end position="26"/>
    </location>
</feature>
<evidence type="ECO:0000313" key="3">
    <source>
        <dbReference type="Proteomes" id="UP000078486"/>
    </source>
</evidence>